<feature type="region of interest" description="Disordered" evidence="4">
    <location>
        <begin position="127"/>
        <end position="201"/>
    </location>
</feature>
<dbReference type="Gene3D" id="2.40.50.100">
    <property type="match status" value="1"/>
</dbReference>
<feature type="compositionally biased region" description="Low complexity" evidence="4">
    <location>
        <begin position="149"/>
        <end position="162"/>
    </location>
</feature>
<dbReference type="GO" id="GO:0030313">
    <property type="term" value="C:cell envelope"/>
    <property type="evidence" value="ECO:0007669"/>
    <property type="project" value="UniProtKB-SubCell"/>
</dbReference>
<dbReference type="EMBL" id="VBOS01000415">
    <property type="protein sequence ID" value="TMQ50361.1"/>
    <property type="molecule type" value="Genomic_DNA"/>
</dbReference>
<evidence type="ECO:0000256" key="1">
    <source>
        <dbReference type="ARBA" id="ARBA00004196"/>
    </source>
</evidence>
<protein>
    <submittedName>
        <fullName evidence="6">HlyD family efflux transporter periplasmic adaptor subunit</fullName>
    </submittedName>
</protein>
<evidence type="ECO:0000259" key="5">
    <source>
        <dbReference type="Pfam" id="PF25881"/>
    </source>
</evidence>
<gene>
    <name evidence="6" type="ORF">E6K72_11495</name>
</gene>
<feature type="region of interest" description="Disordered" evidence="4">
    <location>
        <begin position="1"/>
        <end position="25"/>
    </location>
</feature>
<dbReference type="InterPro" id="IPR050465">
    <property type="entry name" value="UPF0194_transport"/>
</dbReference>
<dbReference type="Proteomes" id="UP000317716">
    <property type="component" value="Unassembled WGS sequence"/>
</dbReference>
<organism evidence="6 7">
    <name type="scientific">Eiseniibacteriota bacterium</name>
    <dbReference type="NCBI Taxonomy" id="2212470"/>
    <lineage>
        <taxon>Bacteria</taxon>
        <taxon>Candidatus Eiseniibacteriota</taxon>
    </lineage>
</organism>
<dbReference type="AlphaFoldDB" id="A0A538SG61"/>
<comment type="subcellular location">
    <subcellularLocation>
        <location evidence="1">Cell envelope</location>
    </subcellularLocation>
</comment>
<reference evidence="6 7" key="1">
    <citation type="journal article" date="2019" name="Nat. Microbiol.">
        <title>Mediterranean grassland soil C-N compound turnover is dependent on rainfall and depth, and is mediated by genomically divergent microorganisms.</title>
        <authorList>
            <person name="Diamond S."/>
            <person name="Andeer P.F."/>
            <person name="Li Z."/>
            <person name="Crits-Christoph A."/>
            <person name="Burstein D."/>
            <person name="Anantharaman K."/>
            <person name="Lane K.R."/>
            <person name="Thomas B.C."/>
            <person name="Pan C."/>
            <person name="Northen T.R."/>
            <person name="Banfield J.F."/>
        </authorList>
    </citation>
    <scope>NUCLEOTIDE SEQUENCE [LARGE SCALE GENOMIC DNA]</scope>
    <source>
        <strain evidence="6">WS_2</strain>
    </source>
</reference>
<accession>A0A538SG61</accession>
<evidence type="ECO:0000313" key="7">
    <source>
        <dbReference type="Proteomes" id="UP000317716"/>
    </source>
</evidence>
<comment type="caution">
    <text evidence="6">The sequence shown here is derived from an EMBL/GenBank/DDBJ whole genome shotgun (WGS) entry which is preliminary data.</text>
</comment>
<feature type="coiled-coil region" evidence="3">
    <location>
        <begin position="306"/>
        <end position="333"/>
    </location>
</feature>
<feature type="domain" description="YbhG-like alpha-helical hairpin" evidence="5">
    <location>
        <begin position="277"/>
        <end position="396"/>
    </location>
</feature>
<dbReference type="Gene3D" id="2.40.30.170">
    <property type="match status" value="1"/>
</dbReference>
<dbReference type="PANTHER" id="PTHR32347">
    <property type="entry name" value="EFFLUX SYSTEM COMPONENT YKNX-RELATED"/>
    <property type="match status" value="1"/>
</dbReference>
<evidence type="ECO:0000256" key="2">
    <source>
        <dbReference type="ARBA" id="ARBA00023054"/>
    </source>
</evidence>
<dbReference type="SUPFAM" id="SSF111369">
    <property type="entry name" value="HlyD-like secretion proteins"/>
    <property type="match status" value="1"/>
</dbReference>
<proteinExistence type="predicted"/>
<feature type="compositionally biased region" description="Basic residues" evidence="4">
    <location>
        <begin position="163"/>
        <end position="182"/>
    </location>
</feature>
<evidence type="ECO:0000313" key="6">
    <source>
        <dbReference type="EMBL" id="TMQ50361.1"/>
    </source>
</evidence>
<evidence type="ECO:0000256" key="3">
    <source>
        <dbReference type="SAM" id="Coils"/>
    </source>
</evidence>
<keyword evidence="2 3" id="KW-0175">Coiled coil</keyword>
<dbReference type="InterPro" id="IPR059052">
    <property type="entry name" value="HH_YbhG-like"/>
</dbReference>
<name>A0A538SG61_UNCEI</name>
<dbReference type="Pfam" id="PF25881">
    <property type="entry name" value="HH_YBHG"/>
    <property type="match status" value="1"/>
</dbReference>
<dbReference type="PANTHER" id="PTHR32347:SF23">
    <property type="entry name" value="BLL5650 PROTEIN"/>
    <property type="match status" value="1"/>
</dbReference>
<sequence>MGKGAPARQSAVGPGCRGDAARGSRARGVCGGSLAASGACARFRARPRALARPCDPGRRRSRRCAPAGVRDAARAEPRCGRAGPAGGAGASVRVCSRRIVGAARAPPGRGAHRRDLARAGCDRAGARVRGAGGTARRARTRHVERARAADAAGAGPHGLRPGRGTRSRRARGAHRGVRRARARSGSDPLSSSPGRFEKGAVPRMPAASRPLRLGVALLVLGSCSGRGSGVRASGTIEMDEIDVASMVGGRVASLRVDEGDTVRAGDTLAVLDRGEVVAELVSQAAQAARATAQLEDVRAGPRPAEIESARAELKAATAQAEFAAADLERIRKLYEQRVASASDYDRARTTADAAAARRTQAAERLRLLEEGSRKTQIAAAQHAADAARAQVTGARTRFGELSLLAPSAGVVLLRNFQPGELVAPNVPVVTLGNPERLWMRCYVDAPRLPGVRLGAPAEIRVDGENRVFRGRVTEIATRAEFTPRAALTEDERANLVFGVKVALDPTHGTLKPGLPAEARILEPGR</sequence>
<evidence type="ECO:0000256" key="4">
    <source>
        <dbReference type="SAM" id="MobiDB-lite"/>
    </source>
</evidence>